<reference evidence="3" key="4">
    <citation type="journal article" date="2023" name="Microbiol. Resour. Announc.">
        <title>Complete Genome Sequence of Vulcanisaeta souniana Strain IC-059, a Hyperthermophilic Archaeon Isolated from Hot Spring Water in Japan.</title>
        <authorList>
            <person name="Kato S."/>
            <person name="Itoh T."/>
            <person name="Wu L."/>
            <person name="Ma J."/>
            <person name="Ohkuma M."/>
        </authorList>
    </citation>
    <scope>NUCLEOTIDE SEQUENCE</scope>
    <source>
        <strain evidence="3">JCM 11219</strain>
    </source>
</reference>
<feature type="domain" description="CobN/magnesium chelatase" evidence="2">
    <location>
        <begin position="145"/>
        <end position="1187"/>
    </location>
</feature>
<dbReference type="PANTHER" id="PTHR44119:SF4">
    <property type="entry name" value="AEROBIC COBALTOCHELATASE SUBUNIT COBN"/>
    <property type="match status" value="1"/>
</dbReference>
<organism evidence="4 5">
    <name type="scientific">Vulcanisaeta souniana JCM 11219</name>
    <dbReference type="NCBI Taxonomy" id="1293586"/>
    <lineage>
        <taxon>Archaea</taxon>
        <taxon>Thermoproteota</taxon>
        <taxon>Thermoprotei</taxon>
        <taxon>Thermoproteales</taxon>
        <taxon>Thermoproteaceae</taxon>
        <taxon>Vulcanisaeta</taxon>
    </lineage>
</organism>
<dbReference type="InterPro" id="IPR003672">
    <property type="entry name" value="CobN/Mg_chltase"/>
</dbReference>
<dbReference type="EMBL" id="AP026830">
    <property type="protein sequence ID" value="BDR91595.1"/>
    <property type="molecule type" value="Genomic_DNA"/>
</dbReference>
<dbReference type="PANTHER" id="PTHR44119">
    <property type="entry name" value="MAGNESIUM-CHELATASE SUBUNIT CHLH, CHLOROPLASTIC"/>
    <property type="match status" value="1"/>
</dbReference>
<reference evidence="4" key="2">
    <citation type="submission" date="2020-09" db="EMBL/GenBank/DDBJ databases">
        <authorList>
            <person name="Sun Q."/>
            <person name="Ohkuma M."/>
        </authorList>
    </citation>
    <scope>NUCLEOTIDE SEQUENCE</scope>
    <source>
        <strain evidence="4">JCM 11219</strain>
    </source>
</reference>
<dbReference type="CDD" id="cd10150">
    <property type="entry name" value="CobN_like"/>
    <property type="match status" value="1"/>
</dbReference>
<gene>
    <name evidence="4" type="ORF">GCM10007112_06030</name>
    <name evidence="3" type="ORF">Vsou_06880</name>
</gene>
<keyword evidence="6" id="KW-1185">Reference proteome</keyword>
<reference evidence="4" key="1">
    <citation type="journal article" date="2014" name="Int. J. Syst. Evol. Microbiol.">
        <title>Complete genome sequence of Corynebacterium casei LMG S-19264T (=DSM 44701T), isolated from a smear-ripened cheese.</title>
        <authorList>
            <consortium name="US DOE Joint Genome Institute (JGI-PGF)"/>
            <person name="Walter F."/>
            <person name="Albersmeier A."/>
            <person name="Kalinowski J."/>
            <person name="Ruckert C."/>
        </authorList>
    </citation>
    <scope>NUCLEOTIDE SEQUENCE</scope>
    <source>
        <strain evidence="4">JCM 11219</strain>
    </source>
</reference>
<evidence type="ECO:0000313" key="4">
    <source>
        <dbReference type="EMBL" id="GGI72018.1"/>
    </source>
</evidence>
<evidence type="ECO:0000259" key="2">
    <source>
        <dbReference type="Pfam" id="PF02514"/>
    </source>
</evidence>
<protein>
    <submittedName>
        <fullName evidence="4">Magnesium chelatase subunit H</fullName>
    </submittedName>
</protein>
<dbReference type="InterPro" id="IPR011771">
    <property type="entry name" value="BchH"/>
</dbReference>
<dbReference type="EMBL" id="BMNM01000001">
    <property type="protein sequence ID" value="GGI72018.1"/>
    <property type="molecule type" value="Genomic_DNA"/>
</dbReference>
<evidence type="ECO:0000313" key="6">
    <source>
        <dbReference type="Proteomes" id="UP001060771"/>
    </source>
</evidence>
<reference evidence="6" key="3">
    <citation type="submission" date="2022-09" db="EMBL/GenBank/DDBJ databases">
        <title>Complete genome sequence of Vulcanisaeta souniana.</title>
        <authorList>
            <person name="Kato S."/>
            <person name="Itoh T."/>
            <person name="Ohkuma M."/>
        </authorList>
    </citation>
    <scope>NUCLEOTIDE SEQUENCE [LARGE SCALE GENOMIC DNA]</scope>
    <source>
        <strain evidence="6">JCM 11219</strain>
    </source>
</reference>
<name>A0A830DZI3_9CREN</name>
<dbReference type="GO" id="GO:0015995">
    <property type="term" value="P:chlorophyll biosynthetic process"/>
    <property type="evidence" value="ECO:0007669"/>
    <property type="project" value="InterPro"/>
</dbReference>
<dbReference type="AlphaFoldDB" id="A0A830DZI3"/>
<comment type="similarity">
    <text evidence="1">Belongs to the Mg-chelatase subunit H family.</text>
</comment>
<accession>A0A830DZI3</accession>
<evidence type="ECO:0000256" key="1">
    <source>
        <dbReference type="ARBA" id="ARBA00010851"/>
    </source>
</evidence>
<dbReference type="GO" id="GO:0016851">
    <property type="term" value="F:magnesium chelatase activity"/>
    <property type="evidence" value="ECO:0007669"/>
    <property type="project" value="InterPro"/>
</dbReference>
<dbReference type="Proteomes" id="UP001060771">
    <property type="component" value="Chromosome"/>
</dbReference>
<dbReference type="NCBIfam" id="TIGR02025">
    <property type="entry name" value="BchH"/>
    <property type="match status" value="1"/>
</dbReference>
<proteinExistence type="inferred from homology"/>
<sequence>MTEGFYEALNEALSGIDDVEFNTIYLESYDIYEVSRQLSAVARPDIALLSLMGDHPELLNYLGNWLREAPVVITLSTGLETVMLTRIHNYKMGDYLIASLSPRNGPTQSINYFDPKTVSHVLHEMSKSLPNPVSRHLKNWALLIDYWRNWRRENIINMVRLVLREYCGIEAPAPRPPIELGDYWIEDDEGNVYHGINGLMMRRRLKAPFIVLLAYSGQSYDKARKVITHIMRGRADVVPLLSNYGYTLRGLRELLSSAGVGAILNLQWFRLVRNREDSDVLPKFNVPVMSPVAMYGRDADAWIRDPTGLSPIEVIYAVAMPEVDGAIEPIPIAGLVNRNGVKAMEVIQDRVDRVLSRADRWLTLRQKPNADKRVVIIIYNYPPGEENIGRASYLDTLKSVEVLLRRLSEEGFRVKPVTADTIKEFFVRNPNSGRWSAGANYVLVDRATYMNLFSKLRPELRERIIKQWGEPPGNVMTRNGGLALPVLDLGNVVIVLQPSRGWHEDPSRIYHDSELYPHHQYVALYRWLEEAWHADAVIHVGTHGTLEFLPGKQVGLSSSCPPDALLGNLPNVYIYYVVVVGEGTIAKRRSYAVLISHLSPRITEAGLSDELKRLRDLIDEYREASVIDQPRASAVLKSIESIAGKYGLEVKDLEALYDELMRMERSAMPYGLRILGVELSDDEVVDYLMLALRRDRGVVKSLHRLLAEAMGYNYDDLLEHPGKYANILRSIDKGVRRIVRALIVGGVDSAIKVAGECGIKGDDARAVLNYARDVVERLRLSPKLELENVIRALNGEYIPAGVGGDYVMDPDVLPAGRNFYALDPLKIPSESALELGARIAEESIKRYLEQYGRYPEAVGIVVWGGQESRTRGVSIGQALRYLGVKLIHRPGSWDPRLEVIPIKDLGRPRIDVVVTMSGVFRDMFPHLISLINKAVRLVAGLDEPVDVNYVRKHYLELRNRYGEASLVRTFSERPGDYGNKVNHLVETSRWRADTDIASVYTMYMGFGYDGDMRGMSSNELKDLFKALLSRVDVTSQVQSSVDYSIIDIDDYYAYLGGLSKAVEVYSGRRPLVLYIDLTQDRPRMMSARDAVGFYVRTRLLNPKWIEGMKRHGYMGAQNISKRVEYVLGIAVTMNAVDDWVWDRVTETYVLNDDMRKWFIEVNPYALEQIIKRLYEAYERRLWRASEGVIRKLRDIYTELENALEGVG</sequence>
<dbReference type="Pfam" id="PF02514">
    <property type="entry name" value="CobN-Mg_chel"/>
    <property type="match status" value="1"/>
</dbReference>
<evidence type="ECO:0000313" key="3">
    <source>
        <dbReference type="EMBL" id="BDR91595.1"/>
    </source>
</evidence>
<evidence type="ECO:0000313" key="5">
    <source>
        <dbReference type="Proteomes" id="UP000657075"/>
    </source>
</evidence>
<dbReference type="Proteomes" id="UP000657075">
    <property type="component" value="Unassembled WGS sequence"/>
</dbReference>